<comment type="caution">
    <text evidence="3">The sequence shown here is derived from an EMBL/GenBank/DDBJ whole genome shotgun (WGS) entry which is preliminary data.</text>
</comment>
<dbReference type="PROSITE" id="PS00924">
    <property type="entry name" value="ASP_GLU_RACEMASE_2"/>
    <property type="match status" value="1"/>
</dbReference>
<reference evidence="3" key="1">
    <citation type="journal article" date="2014" name="Int. J. Syst. Evol. Microbiol.">
        <title>Complete genome sequence of Corynebacterium casei LMG S-19264T (=DSM 44701T), isolated from a smear-ripened cheese.</title>
        <authorList>
            <consortium name="US DOE Joint Genome Institute (JGI-PGF)"/>
            <person name="Walter F."/>
            <person name="Albersmeier A."/>
            <person name="Kalinowski J."/>
            <person name="Ruckert C."/>
        </authorList>
    </citation>
    <scope>NUCLEOTIDE SEQUENCE</scope>
    <source>
        <strain evidence="3">KCTC 23224</strain>
    </source>
</reference>
<keyword evidence="4" id="KW-1185">Reference proteome</keyword>
<dbReference type="Gene3D" id="3.40.50.1860">
    <property type="match status" value="2"/>
</dbReference>
<accession>A0A8J3D1R1</accession>
<evidence type="ECO:0000313" key="3">
    <source>
        <dbReference type="EMBL" id="GHB50172.1"/>
    </source>
</evidence>
<dbReference type="PANTHER" id="PTHR21198">
    <property type="entry name" value="GLUTAMATE RACEMASE"/>
    <property type="match status" value="1"/>
</dbReference>
<evidence type="ECO:0000256" key="2">
    <source>
        <dbReference type="ARBA" id="ARBA00023235"/>
    </source>
</evidence>
<protein>
    <submittedName>
        <fullName evidence="3">Aspartate racemase</fullName>
    </submittedName>
</protein>
<reference evidence="3" key="2">
    <citation type="submission" date="2020-09" db="EMBL/GenBank/DDBJ databases">
        <authorList>
            <person name="Sun Q."/>
            <person name="Kim S."/>
        </authorList>
    </citation>
    <scope>NUCLEOTIDE SEQUENCE</scope>
    <source>
        <strain evidence="3">KCTC 23224</strain>
    </source>
</reference>
<dbReference type="AlphaFoldDB" id="A0A8J3D1R1"/>
<dbReference type="InterPro" id="IPR015942">
    <property type="entry name" value="Asp/Glu/hydantoin_racemase"/>
</dbReference>
<dbReference type="PANTHER" id="PTHR21198:SF7">
    <property type="entry name" value="ASPARTATE-GLUTAMATE RACEMASE FAMILY"/>
    <property type="match status" value="1"/>
</dbReference>
<keyword evidence="2" id="KW-0413">Isomerase</keyword>
<dbReference type="Pfam" id="PF01177">
    <property type="entry name" value="Asp_Glu_race"/>
    <property type="match status" value="1"/>
</dbReference>
<dbReference type="InterPro" id="IPR004380">
    <property type="entry name" value="Asp_race"/>
</dbReference>
<dbReference type="EMBL" id="BMYF01000025">
    <property type="protein sequence ID" value="GHB50172.1"/>
    <property type="molecule type" value="Genomic_DNA"/>
</dbReference>
<evidence type="ECO:0000256" key="1">
    <source>
        <dbReference type="ARBA" id="ARBA00007847"/>
    </source>
</evidence>
<dbReference type="Proteomes" id="UP000642809">
    <property type="component" value="Unassembled WGS sequence"/>
</dbReference>
<sequence length="230" mass="25457">MKTLGLIGGTSWHSTIEYYRLIHAYAAQFLDVSQNPNLLIYSQNIQLMREQNIPKINKTYLEIAHKLECAGAEAILICANTPHMVYKYVQPKINIPILHIAEAIGREAATHGLKRLGLLANKPTSKGSFIPEYLSEKFGIETIIPTEVVIAQSHHYISTELTQGVFSDASKAFYLEQIQVLASAGAEGVILGCTELPLLISPKESPIRLISTTQLHAQMAVDFIFGKLEL</sequence>
<gene>
    <name evidence="3" type="ORF">GCM10008106_33740</name>
</gene>
<dbReference type="GO" id="GO:0047661">
    <property type="term" value="F:amino-acid racemase activity"/>
    <property type="evidence" value="ECO:0007669"/>
    <property type="project" value="InterPro"/>
</dbReference>
<comment type="similarity">
    <text evidence="1">Belongs to the aspartate/glutamate racemases family.</text>
</comment>
<dbReference type="SUPFAM" id="SSF53681">
    <property type="entry name" value="Aspartate/glutamate racemase"/>
    <property type="match status" value="2"/>
</dbReference>
<proteinExistence type="inferred from homology"/>
<evidence type="ECO:0000313" key="4">
    <source>
        <dbReference type="Proteomes" id="UP000642809"/>
    </source>
</evidence>
<dbReference type="RefSeq" id="WP_189585577.1">
    <property type="nucleotide sequence ID" value="NZ_BMYF01000025.1"/>
</dbReference>
<dbReference type="InterPro" id="IPR033134">
    <property type="entry name" value="Asp/Glu_racemase_AS_2"/>
</dbReference>
<organism evidence="3 4">
    <name type="scientific">Mongoliitalea lutea</name>
    <dbReference type="NCBI Taxonomy" id="849756"/>
    <lineage>
        <taxon>Bacteria</taxon>
        <taxon>Pseudomonadati</taxon>
        <taxon>Bacteroidota</taxon>
        <taxon>Cytophagia</taxon>
        <taxon>Cytophagales</taxon>
        <taxon>Cyclobacteriaceae</taxon>
        <taxon>Mongoliitalea</taxon>
    </lineage>
</organism>
<dbReference type="InterPro" id="IPR001920">
    <property type="entry name" value="Asp/Glu_race"/>
</dbReference>
<dbReference type="NCBIfam" id="TIGR00035">
    <property type="entry name" value="asp_race"/>
    <property type="match status" value="1"/>
</dbReference>
<name>A0A8J3D1R1_9BACT</name>